<dbReference type="EMBL" id="CP024176">
    <property type="protein sequence ID" value="ATQ83120.1"/>
    <property type="molecule type" value="Genomic_DNA"/>
</dbReference>
<feature type="domain" description="Peptidase M16 C-terminal" evidence="3">
    <location>
        <begin position="232"/>
        <end position="414"/>
    </location>
</feature>
<dbReference type="InterPro" id="IPR050361">
    <property type="entry name" value="MPP/UQCRC_Complex"/>
</dbReference>
<sequence>MKPRLAKILLLMTTIATQGGHAEPATHSDAHSSGNVDPTAPIAALDKLTSLKTTAPLKVTLPDIIHFTTDSGTPVALVQTHNLPIVDVSVYFNAGSARDEAIKKSGFGIASLTASMLDQGTRHKNEDEIAETSEQLGIDLSARAYKDMFIVSLRSLSDEARLSPALGLMSDMMTQPRFPNKNFERTKAQYLISLQQAKEDPDSIASKAFAAALYGNHPYAHPTQGTEDSIAKINATDLKAFSQQFLVAKNANIAITGDISLERARALANQLTAQMPVGTAATKLADAKPLSAAKTIHIPFDSTQTTVLMGQLGQKRVADTLGLQHQTNFAIADEIVGGGNFQARLMEDIRKKRGLTYGIYSSTTPMLAQGSYTVSFSTRNQKSQEAIEATKQVIKNTLEKGVTPNELALTKDSLINSFPTSFASNAAMNATIGMMGFYQLPDSYLTEYVMRVQRADLNAVNQSYKDLIDPNKFLIVTVGSATPNTTTATKIAK</sequence>
<organism evidence="4">
    <name type="scientific">Faucicola osloensis</name>
    <name type="common">Moraxella osloensis</name>
    <dbReference type="NCBI Taxonomy" id="34062"/>
    <lineage>
        <taxon>Bacteria</taxon>
        <taxon>Pseudomonadati</taxon>
        <taxon>Pseudomonadota</taxon>
        <taxon>Gammaproteobacteria</taxon>
        <taxon>Moraxellales</taxon>
        <taxon>Moraxellaceae</taxon>
        <taxon>Faucicola</taxon>
    </lineage>
</organism>
<evidence type="ECO:0000259" key="2">
    <source>
        <dbReference type="Pfam" id="PF00675"/>
    </source>
</evidence>
<accession>A0AAD0EY25</accession>
<proteinExistence type="predicted"/>
<protein>
    <submittedName>
        <fullName evidence="4">Insulinase family protein</fullName>
    </submittedName>
</protein>
<feature type="chain" id="PRO_5041960110" evidence="1">
    <location>
        <begin position="23"/>
        <end position="493"/>
    </location>
</feature>
<dbReference type="InterPro" id="IPR007863">
    <property type="entry name" value="Peptidase_M16_C"/>
</dbReference>
<dbReference type="AlphaFoldDB" id="A0AAD0EY25"/>
<dbReference type="GO" id="GO:0046872">
    <property type="term" value="F:metal ion binding"/>
    <property type="evidence" value="ECO:0007669"/>
    <property type="project" value="InterPro"/>
</dbReference>
<evidence type="ECO:0000256" key="1">
    <source>
        <dbReference type="SAM" id="SignalP"/>
    </source>
</evidence>
<name>A0AAD0EY25_FAUOS</name>
<dbReference type="Pfam" id="PF05193">
    <property type="entry name" value="Peptidase_M16_C"/>
    <property type="match status" value="1"/>
</dbReference>
<reference evidence="4" key="1">
    <citation type="submission" date="2017-11" db="EMBL/GenBank/DDBJ databases">
        <title>Complete Genome Sequence from Moraxella oslensis YHS isolated from human skin.</title>
        <authorList>
            <person name="Lee K."/>
            <person name="Lim J.Y."/>
            <person name="Hwang I."/>
        </authorList>
    </citation>
    <scope>NUCLEOTIDE SEQUENCE</scope>
    <source>
        <strain evidence="4">YHS</strain>
    </source>
</reference>
<feature type="signal peptide" evidence="1">
    <location>
        <begin position="1"/>
        <end position="22"/>
    </location>
</feature>
<gene>
    <name evidence="4" type="ORF">YHS_04375</name>
</gene>
<dbReference type="InterPro" id="IPR011765">
    <property type="entry name" value="Pept_M16_N"/>
</dbReference>
<dbReference type="Pfam" id="PF00675">
    <property type="entry name" value="Peptidase_M16"/>
    <property type="match status" value="1"/>
</dbReference>
<keyword evidence="1" id="KW-0732">Signal</keyword>
<dbReference type="PANTHER" id="PTHR11851:SF224">
    <property type="entry name" value="PROCESSING PROTEASE"/>
    <property type="match status" value="1"/>
</dbReference>
<feature type="domain" description="Peptidase M16 N-terminal" evidence="2">
    <location>
        <begin position="75"/>
        <end position="226"/>
    </location>
</feature>
<dbReference type="PANTHER" id="PTHR11851">
    <property type="entry name" value="METALLOPROTEASE"/>
    <property type="match status" value="1"/>
</dbReference>
<dbReference type="SUPFAM" id="SSF63411">
    <property type="entry name" value="LuxS/MPP-like metallohydrolase"/>
    <property type="match status" value="2"/>
</dbReference>
<dbReference type="Gene3D" id="3.30.830.10">
    <property type="entry name" value="Metalloenzyme, LuxS/M16 peptidase-like"/>
    <property type="match status" value="2"/>
</dbReference>
<dbReference type="InterPro" id="IPR011249">
    <property type="entry name" value="Metalloenz_LuxS/M16"/>
</dbReference>
<evidence type="ECO:0000313" key="4">
    <source>
        <dbReference type="EMBL" id="ATQ83120.1"/>
    </source>
</evidence>
<evidence type="ECO:0000259" key="3">
    <source>
        <dbReference type="Pfam" id="PF05193"/>
    </source>
</evidence>